<dbReference type="HOGENOM" id="CLU_522757_0_0_1"/>
<dbReference type="EMBL" id="AQGS01000089">
    <property type="protein sequence ID" value="EPS43091.1"/>
    <property type="molecule type" value="Genomic_DNA"/>
</dbReference>
<dbReference type="Proteomes" id="UP000015100">
    <property type="component" value="Unassembled WGS sequence"/>
</dbReference>
<organism evidence="3 4">
    <name type="scientific">Dactylellina haptotyla (strain CBS 200.50)</name>
    <name type="common">Nematode-trapping fungus</name>
    <name type="synonym">Monacrosporium haptotylum</name>
    <dbReference type="NCBI Taxonomy" id="1284197"/>
    <lineage>
        <taxon>Eukaryota</taxon>
        <taxon>Fungi</taxon>
        <taxon>Dikarya</taxon>
        <taxon>Ascomycota</taxon>
        <taxon>Pezizomycotina</taxon>
        <taxon>Orbiliomycetes</taxon>
        <taxon>Orbiliales</taxon>
        <taxon>Orbiliaceae</taxon>
        <taxon>Dactylellina</taxon>
    </lineage>
</organism>
<sequence>MLQSMLAIFPLLYVVNASVDYITPGTDHCTDFNTVGQTVSCGCTDACAAGGTIDDVNGLCSHYLDTCRDPPTAPKCNTNQIYSYYTSTWLDAGGTCAPGCKWHKAQYTYRCCNCPDGYISQRSNCLVDQLDFSCVGCTGAREVLLYDKTLGAYICTDVELDQTCDIKHALETLVAGLGNLNTWAGALCPATGWKAAAKLLAPLIPTFGAISNPTMGATGTEFTAASALISAFNSVALGAGLTVVGLTAAEATLAIGVVYSRVCAISGIAGLVLGGAKGALSAAQRGCPKQNSKRLISPLPAQLGYESLSYARRATPNNPCEEALSYLPTDYTNAVAADSGCDAIVAYDSSKIQDMTVAAGVADLQKFCNSYQASGNSTLMIDFQLFLSAVKDAIPYCGGSQNNSSTSSVSVSLISQNGPSSSSLTSFTTISVGLNTTSIFSQSQSLTSTSGMEQIGKSILSNPPVETSTSRSESKTDTASSNTPPTTSSLPSEGGTPSPSTFRTICLAIFIQLVPVMCTIY</sequence>
<name>S8APP7_DACHA</name>
<evidence type="ECO:0000313" key="3">
    <source>
        <dbReference type="EMBL" id="EPS43091.1"/>
    </source>
</evidence>
<feature type="region of interest" description="Disordered" evidence="1">
    <location>
        <begin position="457"/>
        <end position="497"/>
    </location>
</feature>
<dbReference type="OrthoDB" id="4584791at2759"/>
<evidence type="ECO:0000256" key="1">
    <source>
        <dbReference type="SAM" id="MobiDB-lite"/>
    </source>
</evidence>
<reference evidence="4" key="2">
    <citation type="submission" date="2013-04" db="EMBL/GenBank/DDBJ databases">
        <title>Genomic mechanisms accounting for the adaptation to parasitism in nematode-trapping fungi.</title>
        <authorList>
            <person name="Ahren D.G."/>
        </authorList>
    </citation>
    <scope>NUCLEOTIDE SEQUENCE [LARGE SCALE GENOMIC DNA]</scope>
    <source>
        <strain evidence="4">CBS 200.50</strain>
    </source>
</reference>
<keyword evidence="4" id="KW-1185">Reference proteome</keyword>
<dbReference type="AlphaFoldDB" id="S8APP7"/>
<protein>
    <submittedName>
        <fullName evidence="3">Uncharacterized protein</fullName>
    </submittedName>
</protein>
<feature type="signal peptide" evidence="2">
    <location>
        <begin position="1"/>
        <end position="17"/>
    </location>
</feature>
<comment type="caution">
    <text evidence="3">The sequence shown here is derived from an EMBL/GenBank/DDBJ whole genome shotgun (WGS) entry which is preliminary data.</text>
</comment>
<reference evidence="3 4" key="1">
    <citation type="journal article" date="2013" name="PLoS Genet.">
        <title>Genomic mechanisms accounting for the adaptation to parasitism in nematode-trapping fungi.</title>
        <authorList>
            <person name="Meerupati T."/>
            <person name="Andersson K.M."/>
            <person name="Friman E."/>
            <person name="Kumar D."/>
            <person name="Tunlid A."/>
            <person name="Ahren D."/>
        </authorList>
    </citation>
    <scope>NUCLEOTIDE SEQUENCE [LARGE SCALE GENOMIC DNA]</scope>
    <source>
        <strain evidence="3 4">CBS 200.50</strain>
    </source>
</reference>
<evidence type="ECO:0000256" key="2">
    <source>
        <dbReference type="SAM" id="SignalP"/>
    </source>
</evidence>
<feature type="chain" id="PRO_5004547920" evidence="2">
    <location>
        <begin position="18"/>
        <end position="521"/>
    </location>
</feature>
<feature type="compositionally biased region" description="Low complexity" evidence="1">
    <location>
        <begin position="477"/>
        <end position="497"/>
    </location>
</feature>
<accession>S8APP7</accession>
<proteinExistence type="predicted"/>
<feature type="compositionally biased region" description="Polar residues" evidence="1">
    <location>
        <begin position="459"/>
        <end position="471"/>
    </location>
</feature>
<keyword evidence="2" id="KW-0732">Signal</keyword>
<gene>
    <name evidence="3" type="ORF">H072_2853</name>
</gene>
<evidence type="ECO:0000313" key="4">
    <source>
        <dbReference type="Proteomes" id="UP000015100"/>
    </source>
</evidence>